<proteinExistence type="predicted"/>
<keyword evidence="3" id="KW-1185">Reference proteome</keyword>
<gene>
    <name evidence="2" type="ORF">LYB30171_00424</name>
</gene>
<keyword evidence="1" id="KW-0732">Signal</keyword>
<feature type="chain" id="PRO_5046764974" evidence="1">
    <location>
        <begin position="19"/>
        <end position="212"/>
    </location>
</feature>
<evidence type="ECO:0000313" key="3">
    <source>
        <dbReference type="Proteomes" id="UP000680116"/>
    </source>
</evidence>
<protein>
    <submittedName>
        <fullName evidence="2">Uncharacterized protein</fullName>
    </submittedName>
</protein>
<dbReference type="EMBL" id="OU015430">
    <property type="protein sequence ID" value="CAG4969141.1"/>
    <property type="molecule type" value="Genomic_DNA"/>
</dbReference>
<evidence type="ECO:0000256" key="1">
    <source>
        <dbReference type="SAM" id="SignalP"/>
    </source>
</evidence>
<evidence type="ECO:0000313" key="2">
    <source>
        <dbReference type="EMBL" id="CAG4969141.1"/>
    </source>
</evidence>
<dbReference type="Proteomes" id="UP000680116">
    <property type="component" value="Chromosome"/>
</dbReference>
<feature type="signal peptide" evidence="1">
    <location>
        <begin position="1"/>
        <end position="18"/>
    </location>
</feature>
<name>A0ABM8UCR1_9GAMM</name>
<sequence length="212" mass="22927">MRARALLLLLLAVPAAHAAECELGLGHGWPPATGNHGDAVEALLASGTPPALQVTWLPTRGVESALMLVPPANGGAWTLRHATPAQRVDHRESISNGVRRVLLTDQQPEVREVPIPETLAGRLVEGWTRTLRSGVAADQEARFHDGEVLSFRIGDDRFSGPEPRCGAGELLIEQAEALIDAAGERDPDDFPKRWNALWRLLDELDRELATAG</sequence>
<accession>A0ABM8UCR1</accession>
<organism evidence="2 3">
    <name type="scientific">Novilysobacter luteus</name>
    <dbReference type="NCBI Taxonomy" id="2822368"/>
    <lineage>
        <taxon>Bacteria</taxon>
        <taxon>Pseudomonadati</taxon>
        <taxon>Pseudomonadota</taxon>
        <taxon>Gammaproteobacteria</taxon>
        <taxon>Lysobacterales</taxon>
        <taxon>Lysobacteraceae</taxon>
        <taxon>Novilysobacter</taxon>
    </lineage>
</organism>
<dbReference type="RefSeq" id="WP_215219431.1">
    <property type="nucleotide sequence ID" value="NZ_OU015430.1"/>
</dbReference>
<reference evidence="2 3" key="1">
    <citation type="submission" date="2021-04" db="EMBL/GenBank/DDBJ databases">
        <authorList>
            <person name="Rodrigo-Torres L."/>
            <person name="Arahal R. D."/>
            <person name="Lucena T."/>
        </authorList>
    </citation>
    <scope>NUCLEOTIDE SEQUENCE [LARGE SCALE GENOMIC DNA]</scope>
    <source>
        <strain evidence="2 3">CECT 30171</strain>
    </source>
</reference>